<accession>A0A084WJL1</accession>
<reference evidence="7 9" key="1">
    <citation type="journal article" date="2014" name="BMC Genomics">
        <title>Genome sequence of Anopheles sinensis provides insight into genetics basis of mosquito competence for malaria parasites.</title>
        <authorList>
            <person name="Zhou D."/>
            <person name="Zhang D."/>
            <person name="Ding G."/>
            <person name="Shi L."/>
            <person name="Hou Q."/>
            <person name="Ye Y."/>
            <person name="Xu Y."/>
            <person name="Zhou H."/>
            <person name="Xiong C."/>
            <person name="Li S."/>
            <person name="Yu J."/>
            <person name="Hong S."/>
            <person name="Yu X."/>
            <person name="Zou P."/>
            <person name="Chen C."/>
            <person name="Chang X."/>
            <person name="Wang W."/>
            <person name="Lv Y."/>
            <person name="Sun Y."/>
            <person name="Ma L."/>
            <person name="Shen B."/>
            <person name="Zhu C."/>
        </authorList>
    </citation>
    <scope>NUCLEOTIDE SEQUENCE [LARGE SCALE GENOMIC DNA]</scope>
</reference>
<feature type="domain" description="BTB" evidence="5">
    <location>
        <begin position="291"/>
        <end position="364"/>
    </location>
</feature>
<evidence type="ECO:0000259" key="6">
    <source>
        <dbReference type="PROSITE" id="PS50157"/>
    </source>
</evidence>
<evidence type="ECO:0000313" key="7">
    <source>
        <dbReference type="EMBL" id="KFB50405.1"/>
    </source>
</evidence>
<dbReference type="Proteomes" id="UP000030765">
    <property type="component" value="Unassembled WGS sequence"/>
</dbReference>
<dbReference type="SMART" id="SM00355">
    <property type="entry name" value="ZnF_C2H2"/>
    <property type="match status" value="4"/>
</dbReference>
<feature type="domain" description="C2H2-type" evidence="6">
    <location>
        <begin position="724"/>
        <end position="751"/>
    </location>
</feature>
<keyword evidence="3" id="KW-0862">Zinc</keyword>
<dbReference type="InterPro" id="IPR036236">
    <property type="entry name" value="Znf_C2H2_sf"/>
</dbReference>
<evidence type="ECO:0000256" key="4">
    <source>
        <dbReference type="SAM" id="MobiDB-lite"/>
    </source>
</evidence>
<dbReference type="PANTHER" id="PTHR23110">
    <property type="entry name" value="BTB DOMAIN TRANSCRIPTION FACTOR"/>
    <property type="match status" value="1"/>
</dbReference>
<keyword evidence="9" id="KW-1185">Reference proteome</keyword>
<organism evidence="7">
    <name type="scientific">Anopheles sinensis</name>
    <name type="common">Mosquito</name>
    <dbReference type="NCBI Taxonomy" id="74873"/>
    <lineage>
        <taxon>Eukaryota</taxon>
        <taxon>Metazoa</taxon>
        <taxon>Ecdysozoa</taxon>
        <taxon>Arthropoda</taxon>
        <taxon>Hexapoda</taxon>
        <taxon>Insecta</taxon>
        <taxon>Pterygota</taxon>
        <taxon>Neoptera</taxon>
        <taxon>Endopterygota</taxon>
        <taxon>Diptera</taxon>
        <taxon>Nematocera</taxon>
        <taxon>Culicoidea</taxon>
        <taxon>Culicidae</taxon>
        <taxon>Anophelinae</taxon>
        <taxon>Anopheles</taxon>
    </lineage>
</organism>
<dbReference type="InterPro" id="IPR051095">
    <property type="entry name" value="Dros_DevTransReg"/>
</dbReference>
<feature type="region of interest" description="Disordered" evidence="4">
    <location>
        <begin position="439"/>
        <end position="528"/>
    </location>
</feature>
<keyword evidence="2" id="KW-0539">Nucleus</keyword>
<evidence type="ECO:0000313" key="9">
    <source>
        <dbReference type="Proteomes" id="UP000030765"/>
    </source>
</evidence>
<feature type="region of interest" description="Disordered" evidence="4">
    <location>
        <begin position="205"/>
        <end position="229"/>
    </location>
</feature>
<feature type="compositionally biased region" description="Polar residues" evidence="4">
    <location>
        <begin position="207"/>
        <end position="227"/>
    </location>
</feature>
<evidence type="ECO:0000256" key="2">
    <source>
        <dbReference type="ARBA" id="ARBA00023242"/>
    </source>
</evidence>
<dbReference type="PROSITE" id="PS00028">
    <property type="entry name" value="ZINC_FINGER_C2H2_1"/>
    <property type="match status" value="3"/>
</dbReference>
<dbReference type="VEuPathDB" id="VectorBase:ASIS006210"/>
<dbReference type="Pfam" id="PF00651">
    <property type="entry name" value="BTB"/>
    <property type="match status" value="1"/>
</dbReference>
<dbReference type="SMART" id="SM00225">
    <property type="entry name" value="BTB"/>
    <property type="match status" value="1"/>
</dbReference>
<evidence type="ECO:0000313" key="8">
    <source>
        <dbReference type="EnsemblMetazoa" id="ASIC018432-PA"/>
    </source>
</evidence>
<dbReference type="InterPro" id="IPR013087">
    <property type="entry name" value="Znf_C2H2_type"/>
</dbReference>
<proteinExistence type="predicted"/>
<dbReference type="VEuPathDB" id="VectorBase:ASIC018432"/>
<dbReference type="GO" id="GO:0003006">
    <property type="term" value="P:developmental process involved in reproduction"/>
    <property type="evidence" value="ECO:0007669"/>
    <property type="project" value="UniProtKB-ARBA"/>
</dbReference>
<dbReference type="CDD" id="cd18315">
    <property type="entry name" value="BTB_POZ_BAB-like"/>
    <property type="match status" value="1"/>
</dbReference>
<gene>
    <name evidence="7" type="ORF">ZHAS_00018432</name>
</gene>
<evidence type="ECO:0000256" key="1">
    <source>
        <dbReference type="ARBA" id="ARBA00004123"/>
    </source>
</evidence>
<evidence type="ECO:0000259" key="5">
    <source>
        <dbReference type="PROSITE" id="PS50097"/>
    </source>
</evidence>
<feature type="compositionally biased region" description="Polar residues" evidence="4">
    <location>
        <begin position="595"/>
        <end position="604"/>
    </location>
</feature>
<keyword evidence="3" id="KW-0479">Metal-binding</keyword>
<dbReference type="STRING" id="74873.A0A084WJL1"/>
<dbReference type="AlphaFoldDB" id="A0A084WJL1"/>
<dbReference type="InterPro" id="IPR011333">
    <property type="entry name" value="SKP1/BTB/POZ_sf"/>
</dbReference>
<dbReference type="InterPro" id="IPR000210">
    <property type="entry name" value="BTB/POZ_dom"/>
</dbReference>
<dbReference type="Pfam" id="PF00096">
    <property type="entry name" value="zf-C2H2"/>
    <property type="match status" value="1"/>
</dbReference>
<protein>
    <submittedName>
        <fullName evidence="7">AGAP005747-PA-like protein</fullName>
    </submittedName>
</protein>
<name>A0A084WJL1_ANOSI</name>
<sequence length="796" mass="89198">MTSVKIIRAPSDFHCIVCTLAKIPFTSLSKESQQQIVRNGRPTTQMPLLRARHVHINLNVHDWMTGCDREQKLYCWPCLLFNTSEYDVWGKQGFSYFYCLTTSKLEHAKEASHQAKSKTLKLWIETVAELSESSGEEDVECIQELDHLNASASEPEEEIDCEPDIELLNASISESPTPDQMGAECSSKQAVDDDDALVTAHDVFQDPESSPETVVESAPTSNRSSPTAGLRCNTAKDCFEGLYKNTPPEPDVEVMSQTAPNRTEKYQLKWGSHQQNINVSLSNLYKNDRFADVMLLTCNGEENYTIPAHKLILAASSLYFANIFDKNPVPPNGIPYIVLPPDLTYRSMQVLLQYMYTGESTVSNDILNEVLRGGEILQIRGLWRTECAKTSASDGYVGESNVRFVSPVTVTLPPQQASNSTIQQQPSQATPLIQVNRNVAIDPARRRRASSTEGARLRAVSVQNQENSSLHRFDDSSQGDGEGHSLQQRLQGTSREDRNSQRNYAAKQHAVDENNVNKRSANVETTPEPHIIPQELCFLDVKAEPVEWSDLHGGELVLPENSKASGKPDETAKRNGDQLDSRTEVKSERCVDLATDNTESSLRQSPSPSTEPPTYSPLTCELCSETFTIPGEWVRHIEGHSEMAQNRTKRRRRTEVSTDTEETATLRCDLCATYYFTPADWVRHIQSTHTETELAASNNRVIPGRRTKRLRSASADATTSEQEKRCTVCNKSFPSYATLAIHKRTHTGETPFRCELHNKGFNVKSNFVRHMRTLHNQQCDLESTSSQTDRESCSSD</sequence>
<dbReference type="OMA" id="WRTECAK"/>
<feature type="region of interest" description="Disordered" evidence="4">
    <location>
        <begin position="553"/>
        <end position="617"/>
    </location>
</feature>
<dbReference type="PROSITE" id="PS50097">
    <property type="entry name" value="BTB"/>
    <property type="match status" value="1"/>
</dbReference>
<keyword evidence="3" id="KW-0863">Zinc-finger</keyword>
<evidence type="ECO:0000256" key="3">
    <source>
        <dbReference type="PROSITE-ProRule" id="PRU00042"/>
    </source>
</evidence>
<dbReference type="GO" id="GO:0048513">
    <property type="term" value="P:animal organ development"/>
    <property type="evidence" value="ECO:0007669"/>
    <property type="project" value="UniProtKB-ARBA"/>
</dbReference>
<dbReference type="SUPFAM" id="SSF54695">
    <property type="entry name" value="POZ domain"/>
    <property type="match status" value="1"/>
</dbReference>
<dbReference type="PANTHER" id="PTHR23110:SF93">
    <property type="entry name" value="ZINC FINGER AND BTB DOMAIN-CONTAINING PROTEIN 14-LIKE PROTEIN"/>
    <property type="match status" value="1"/>
</dbReference>
<dbReference type="Gene3D" id="3.30.710.10">
    <property type="entry name" value="Potassium Channel Kv1.1, Chain A"/>
    <property type="match status" value="1"/>
</dbReference>
<dbReference type="OrthoDB" id="6077919at2759"/>
<feature type="domain" description="C2H2-type" evidence="6">
    <location>
        <begin position="752"/>
        <end position="780"/>
    </location>
</feature>
<comment type="subcellular location">
    <subcellularLocation>
        <location evidence="1">Nucleus</location>
    </subcellularLocation>
</comment>
<dbReference type="SUPFAM" id="SSF57667">
    <property type="entry name" value="beta-beta-alpha zinc fingers"/>
    <property type="match status" value="1"/>
</dbReference>
<dbReference type="GO" id="GO:0048666">
    <property type="term" value="P:neuron development"/>
    <property type="evidence" value="ECO:0007669"/>
    <property type="project" value="UniProtKB-ARBA"/>
</dbReference>
<dbReference type="EMBL" id="KE525348">
    <property type="protein sequence ID" value="KFB50405.1"/>
    <property type="molecule type" value="Genomic_DNA"/>
</dbReference>
<dbReference type="GO" id="GO:0008270">
    <property type="term" value="F:zinc ion binding"/>
    <property type="evidence" value="ECO:0007669"/>
    <property type="project" value="UniProtKB-KW"/>
</dbReference>
<dbReference type="GO" id="GO:0005634">
    <property type="term" value="C:nucleus"/>
    <property type="evidence" value="ECO:0007669"/>
    <property type="project" value="UniProtKB-SubCell"/>
</dbReference>
<reference evidence="8" key="2">
    <citation type="submission" date="2020-05" db="UniProtKB">
        <authorList>
            <consortium name="EnsemblMetazoa"/>
        </authorList>
    </citation>
    <scope>IDENTIFICATION</scope>
</reference>
<dbReference type="GO" id="GO:0006357">
    <property type="term" value="P:regulation of transcription by RNA polymerase II"/>
    <property type="evidence" value="ECO:0007669"/>
    <property type="project" value="TreeGrafter"/>
</dbReference>
<dbReference type="PROSITE" id="PS50157">
    <property type="entry name" value="ZINC_FINGER_C2H2_2"/>
    <property type="match status" value="2"/>
</dbReference>
<dbReference type="Gene3D" id="3.30.160.60">
    <property type="entry name" value="Classic Zinc Finger"/>
    <property type="match status" value="3"/>
</dbReference>
<dbReference type="EnsemblMetazoa" id="ASIC018432-RA">
    <property type="protein sequence ID" value="ASIC018432-PA"/>
    <property type="gene ID" value="ASIC018432"/>
</dbReference>
<dbReference type="EMBL" id="ATLV01024038">
    <property type="status" value="NOT_ANNOTATED_CDS"/>
    <property type="molecule type" value="Genomic_DNA"/>
</dbReference>
<feature type="compositionally biased region" description="Basic and acidic residues" evidence="4">
    <location>
        <begin position="566"/>
        <end position="591"/>
    </location>
</feature>